<evidence type="ECO:0000313" key="3">
    <source>
        <dbReference type="EMBL" id="RDY06528.1"/>
    </source>
</evidence>
<dbReference type="SUPFAM" id="SSF53098">
    <property type="entry name" value="Ribonuclease H-like"/>
    <property type="match status" value="1"/>
</dbReference>
<dbReference type="OrthoDB" id="1430228at2759"/>
<evidence type="ECO:0000313" key="4">
    <source>
        <dbReference type="Proteomes" id="UP000257109"/>
    </source>
</evidence>
<evidence type="ECO:0000259" key="2">
    <source>
        <dbReference type="Pfam" id="PF17921"/>
    </source>
</evidence>
<dbReference type="InterPro" id="IPR041588">
    <property type="entry name" value="Integrase_H2C2"/>
</dbReference>
<evidence type="ECO:0000259" key="1">
    <source>
        <dbReference type="Pfam" id="PF13456"/>
    </source>
</evidence>
<dbReference type="Proteomes" id="UP000257109">
    <property type="component" value="Unassembled WGS sequence"/>
</dbReference>
<accession>A0A371HUR0</accession>
<dbReference type="InterPro" id="IPR002156">
    <property type="entry name" value="RNaseH_domain"/>
</dbReference>
<name>A0A371HUR0_MUCPR</name>
<protein>
    <submittedName>
        <fullName evidence="3">Uncharacterized protein</fullName>
    </submittedName>
</protein>
<proteinExistence type="predicted"/>
<reference evidence="3" key="1">
    <citation type="submission" date="2018-05" db="EMBL/GenBank/DDBJ databases">
        <title>Draft genome of Mucuna pruriens seed.</title>
        <authorList>
            <person name="Nnadi N.E."/>
            <person name="Vos R."/>
            <person name="Hasami M.H."/>
            <person name="Devisetty U.K."/>
            <person name="Aguiy J.C."/>
        </authorList>
    </citation>
    <scope>NUCLEOTIDE SEQUENCE [LARGE SCALE GENOMIC DNA]</scope>
    <source>
        <strain evidence="3">JCA_2017</strain>
    </source>
</reference>
<dbReference type="PANTHER" id="PTHR48475">
    <property type="entry name" value="RIBONUCLEASE H"/>
    <property type="match status" value="1"/>
</dbReference>
<dbReference type="GO" id="GO:0003676">
    <property type="term" value="F:nucleic acid binding"/>
    <property type="evidence" value="ECO:0007669"/>
    <property type="project" value="InterPro"/>
</dbReference>
<dbReference type="Gene3D" id="3.30.420.10">
    <property type="entry name" value="Ribonuclease H-like superfamily/Ribonuclease H"/>
    <property type="match status" value="1"/>
</dbReference>
<dbReference type="InterPro" id="IPR012337">
    <property type="entry name" value="RNaseH-like_sf"/>
</dbReference>
<gene>
    <name evidence="3" type="ORF">CR513_09461</name>
</gene>
<dbReference type="InterPro" id="IPR036397">
    <property type="entry name" value="RNaseH_sf"/>
</dbReference>
<dbReference type="Pfam" id="PF17921">
    <property type="entry name" value="Integrase_H2C2"/>
    <property type="match status" value="1"/>
</dbReference>
<feature type="non-terminal residue" evidence="3">
    <location>
        <position position="1"/>
    </location>
</feature>
<comment type="caution">
    <text evidence="3">The sequence shown here is derived from an EMBL/GenBank/DDBJ whole genome shotgun (WGS) entry which is preliminary data.</text>
</comment>
<feature type="domain" description="Integrase zinc-binding" evidence="2">
    <location>
        <begin position="197"/>
        <end position="251"/>
    </location>
</feature>
<feature type="domain" description="RNase H type-1" evidence="1">
    <location>
        <begin position="18"/>
        <end position="89"/>
    </location>
</feature>
<dbReference type="Gene3D" id="1.10.340.70">
    <property type="match status" value="1"/>
</dbReference>
<dbReference type="AlphaFoldDB" id="A0A371HUR0"/>
<dbReference type="PANTHER" id="PTHR48475:SF2">
    <property type="entry name" value="RIBONUCLEASE H"/>
    <property type="match status" value="1"/>
</dbReference>
<sequence length="288" mass="32893">MVASGLVTKENSRWILSVDGASNQSRSEAGVILKGLNEVLIEQSLHFEFKASNNQAEYEALLAEMRLAKELEAKTLTAKSDSKLVTGQFSLYHVPKEQNEKDDLLSKLTTTYKRGVQRSIIHENISQPTIEEPTVCSIEGRRKWMSPLMEYLKDKQLSMDTIEARKVARDIARYITIGRELYRRDFSFPLLRCIEGKEARYVVKKVHEGVCGTHIGGRALAIKIARASYYWSMLKNDCVEYVKRCDKCQRFAKVTTAPLEQLHSITLPWPFHKWGVDILGPFPLLEVK</sequence>
<organism evidence="3 4">
    <name type="scientific">Mucuna pruriens</name>
    <name type="common">Velvet bean</name>
    <name type="synonym">Dolichos pruriens</name>
    <dbReference type="NCBI Taxonomy" id="157652"/>
    <lineage>
        <taxon>Eukaryota</taxon>
        <taxon>Viridiplantae</taxon>
        <taxon>Streptophyta</taxon>
        <taxon>Embryophyta</taxon>
        <taxon>Tracheophyta</taxon>
        <taxon>Spermatophyta</taxon>
        <taxon>Magnoliopsida</taxon>
        <taxon>eudicotyledons</taxon>
        <taxon>Gunneridae</taxon>
        <taxon>Pentapetalae</taxon>
        <taxon>rosids</taxon>
        <taxon>fabids</taxon>
        <taxon>Fabales</taxon>
        <taxon>Fabaceae</taxon>
        <taxon>Papilionoideae</taxon>
        <taxon>50 kb inversion clade</taxon>
        <taxon>NPAAA clade</taxon>
        <taxon>indigoferoid/millettioid clade</taxon>
        <taxon>Phaseoleae</taxon>
        <taxon>Mucuna</taxon>
    </lineage>
</organism>
<keyword evidence="4" id="KW-1185">Reference proteome</keyword>
<dbReference type="Pfam" id="PF13456">
    <property type="entry name" value="RVT_3"/>
    <property type="match status" value="1"/>
</dbReference>
<dbReference type="GO" id="GO:0004523">
    <property type="term" value="F:RNA-DNA hybrid ribonuclease activity"/>
    <property type="evidence" value="ECO:0007669"/>
    <property type="project" value="InterPro"/>
</dbReference>
<dbReference type="EMBL" id="QJKJ01001670">
    <property type="protein sequence ID" value="RDY06528.1"/>
    <property type="molecule type" value="Genomic_DNA"/>
</dbReference>